<dbReference type="InterPro" id="IPR004328">
    <property type="entry name" value="BRO1_dom"/>
</dbReference>
<evidence type="ECO:0000256" key="2">
    <source>
        <dbReference type="ARBA" id="ARBA00004496"/>
    </source>
</evidence>
<dbReference type="EMBL" id="PEKT03000001">
    <property type="protein sequence ID" value="KAK8442052.1"/>
    <property type="molecule type" value="Genomic_DNA"/>
</dbReference>
<evidence type="ECO:0000256" key="3">
    <source>
        <dbReference type="ARBA" id="ARBA00022490"/>
    </source>
</evidence>
<dbReference type="PANTHER" id="PTHR23030">
    <property type="entry name" value="PCD6 INTERACTING PROTEIN-RELATED"/>
    <property type="match status" value="1"/>
</dbReference>
<evidence type="ECO:0000256" key="7">
    <source>
        <dbReference type="SAM" id="MobiDB-lite"/>
    </source>
</evidence>
<evidence type="ECO:0000256" key="6">
    <source>
        <dbReference type="SAM" id="Coils"/>
    </source>
</evidence>
<organism evidence="9 10">
    <name type="scientific">Candidozyma auris</name>
    <name type="common">Yeast</name>
    <name type="synonym">Candida auris</name>
    <dbReference type="NCBI Taxonomy" id="498019"/>
    <lineage>
        <taxon>Eukaryota</taxon>
        <taxon>Fungi</taxon>
        <taxon>Dikarya</taxon>
        <taxon>Ascomycota</taxon>
        <taxon>Saccharomycotina</taxon>
        <taxon>Pichiomycetes</taxon>
        <taxon>Metschnikowiaceae</taxon>
        <taxon>Candidozyma</taxon>
    </lineage>
</organism>
<dbReference type="Proteomes" id="UP000230249">
    <property type="component" value="Unassembled WGS sequence"/>
</dbReference>
<dbReference type="AlphaFoldDB" id="A0AAW0VJG8"/>
<feature type="compositionally biased region" description="Low complexity" evidence="7">
    <location>
        <begin position="865"/>
        <end position="875"/>
    </location>
</feature>
<dbReference type="Gene3D" id="1.25.40.280">
    <property type="entry name" value="alix/aip1 like domains"/>
    <property type="match status" value="1"/>
</dbReference>
<name>A0AAW0VJG8_CANAR</name>
<dbReference type="GO" id="GO:0043328">
    <property type="term" value="P:protein transport to vacuole involved in ubiquitin-dependent protein catabolic process via the multivesicular body sorting pathway"/>
    <property type="evidence" value="ECO:0007669"/>
    <property type="project" value="TreeGrafter"/>
</dbReference>
<feature type="compositionally biased region" description="Polar residues" evidence="7">
    <location>
        <begin position="884"/>
        <end position="898"/>
    </location>
</feature>
<comment type="caution">
    <text evidence="9">The sequence shown here is derived from an EMBL/GenBank/DDBJ whole genome shotgun (WGS) entry which is preliminary data.</text>
</comment>
<gene>
    <name evidence="9" type="ORF">B9J08_00370</name>
</gene>
<evidence type="ECO:0000256" key="5">
    <source>
        <dbReference type="ARBA" id="ARBA00041284"/>
    </source>
</evidence>
<proteinExistence type="predicted"/>
<reference evidence="9 10" key="1">
    <citation type="journal article" date="2017" name="Clin. Infect. Dis.">
        <title>Simultaneous emergence of multidrug-resistant Candida auris on 3 continents confirmed by whole-genome sequencing and epidemiological analyses.</title>
        <authorList>
            <person name="Lockhart S.R."/>
            <person name="Etienne K.A."/>
            <person name="Vallabhaneni S."/>
            <person name="Farooqi J."/>
            <person name="Chowdhary A."/>
            <person name="Govender N.P."/>
            <person name="Colombo A.L."/>
            <person name="Calvo B."/>
            <person name="Cuomo C.A."/>
            <person name="Desjardins C.A."/>
            <person name="Berkow E.L."/>
            <person name="Castanheira M."/>
            <person name="Magobo R.E."/>
            <person name="Jabeen K."/>
            <person name="Asghar R.J."/>
            <person name="Meis J.F."/>
            <person name="Jackson B."/>
            <person name="Chiller T."/>
            <person name="Litvintseva A.P."/>
        </authorList>
    </citation>
    <scope>NUCLEOTIDE SEQUENCE [LARGE SCALE GENOMIC DNA]</scope>
    <source>
        <strain evidence="9 10">B8441</strain>
    </source>
</reference>
<feature type="region of interest" description="Disordered" evidence="7">
    <location>
        <begin position="256"/>
        <end position="276"/>
    </location>
</feature>
<dbReference type="Pfam" id="PF13949">
    <property type="entry name" value="ALIX_LYPXL_bnd"/>
    <property type="match status" value="1"/>
</dbReference>
<dbReference type="InterPro" id="IPR038499">
    <property type="entry name" value="BRO1_sf"/>
</dbReference>
<protein>
    <recommendedName>
        <fullName evidence="5">BRO domain-containing protein 1</fullName>
    </recommendedName>
</protein>
<dbReference type="GO" id="GO:0005768">
    <property type="term" value="C:endosome"/>
    <property type="evidence" value="ECO:0007669"/>
    <property type="project" value="UniProtKB-SubCell"/>
</dbReference>
<reference evidence="9 10" key="2">
    <citation type="journal article" date="2018" name="Nat. Commun.">
        <title>Genomic insights into multidrug-resistance, mating and virulence in Candida auris and related emerging species.</title>
        <authorList>
            <person name="Munoz J.F."/>
            <person name="Gade L."/>
            <person name="Chow N.A."/>
            <person name="Loparev V.N."/>
            <person name="Juieng P."/>
            <person name="Berkow E.L."/>
            <person name="Farrer R.A."/>
            <person name="Litvintseva A.P."/>
            <person name="Cuomo C.A."/>
        </authorList>
    </citation>
    <scope>GENOME REANNOTATION</scope>
    <source>
        <strain evidence="9 10">B8441</strain>
    </source>
</reference>
<feature type="region of interest" description="Disordered" evidence="7">
    <location>
        <begin position="789"/>
        <end position="933"/>
    </location>
</feature>
<feature type="domain" description="BRO1" evidence="8">
    <location>
        <begin position="4"/>
        <end position="458"/>
    </location>
</feature>
<evidence type="ECO:0000313" key="9">
    <source>
        <dbReference type="EMBL" id="KAK8442052.1"/>
    </source>
</evidence>
<feature type="coiled-coil region" evidence="6">
    <location>
        <begin position="633"/>
        <end position="660"/>
    </location>
</feature>
<evidence type="ECO:0000256" key="4">
    <source>
        <dbReference type="ARBA" id="ARBA00022753"/>
    </source>
</evidence>
<keyword evidence="3" id="KW-0963">Cytoplasm</keyword>
<dbReference type="PANTHER" id="PTHR23030:SF30">
    <property type="entry name" value="TYROSINE-PROTEIN PHOSPHATASE NON-RECEPTOR TYPE 23"/>
    <property type="match status" value="1"/>
</dbReference>
<dbReference type="PROSITE" id="PS51180">
    <property type="entry name" value="BRO1"/>
    <property type="match status" value="1"/>
</dbReference>
<feature type="compositionally biased region" description="Low complexity" evidence="7">
    <location>
        <begin position="789"/>
        <end position="801"/>
    </location>
</feature>
<accession>A0AAW0VJG8</accession>
<evidence type="ECO:0000313" key="10">
    <source>
        <dbReference type="Proteomes" id="UP000230249"/>
    </source>
</evidence>
<evidence type="ECO:0000259" key="8">
    <source>
        <dbReference type="PROSITE" id="PS51180"/>
    </source>
</evidence>
<comment type="subcellular location">
    <subcellularLocation>
        <location evidence="2">Cytoplasm</location>
    </subcellularLocation>
    <subcellularLocation>
        <location evidence="1">Endosome</location>
    </subcellularLocation>
</comment>
<dbReference type="Gene3D" id="1.20.140.50">
    <property type="entry name" value="alix/aip1 like domains"/>
    <property type="match status" value="1"/>
</dbReference>
<keyword evidence="10" id="KW-1185">Reference proteome</keyword>
<dbReference type="SMART" id="SM01041">
    <property type="entry name" value="BRO1"/>
    <property type="match status" value="1"/>
</dbReference>
<feature type="compositionally biased region" description="Acidic residues" evidence="7">
    <location>
        <begin position="256"/>
        <end position="268"/>
    </location>
</feature>
<feature type="compositionally biased region" description="Polar residues" evidence="7">
    <location>
        <begin position="804"/>
        <end position="843"/>
    </location>
</feature>
<evidence type="ECO:0000256" key="1">
    <source>
        <dbReference type="ARBA" id="ARBA00004177"/>
    </source>
</evidence>
<dbReference type="Pfam" id="PF03097">
    <property type="entry name" value="BRO1"/>
    <property type="match status" value="1"/>
</dbReference>
<feature type="coiled-coil region" evidence="6">
    <location>
        <begin position="354"/>
        <end position="381"/>
    </location>
</feature>
<sequence>MKTNLLLIPTKKTDDVNWTKPLNNYLLSIYGNTSEFQQDITSFNKLRQDIQGVNADSTGISLYFKYFSQLELLDLRISFPTVNKHRKLTFTWYDAFSPAAQHKQYALPFEKAGVLFNLASLMSKAASLKYTESQRSGSSGESAFKEAVQLLQQAAGIFQFVGESFLHAPSNDLNPATIMFLKNLCLAQSQEIFNLKVIDGDVEQKKNLLISKICRGTANHYERCFSSCSHLLNADTSISDQSTFAIVEAGLDEDDELEDIDNDPTDEYNPDKQGLPDSRVTARLDSSWVAVIQVKSMYYLSLSYFFTGLHLESSHKYGDAIAYLSKSLELINDIPSSNVKKVSKGGREDVYDLLDNLKYHKDALEIKLKELNKDNDLVYHEIVPSLVTLVEPKPLDSSKLISIKEIDLFAKVNEHSYENFLKNVVPMDIHELLSYYSEEKSQFLRNELDEVDVSNEELSSVLEYLKLPKALTQIKEILQSNELISSGGSDISVDATLLAKVNEIAQKFHTDSTNRARISELRGKILSVVNECDGMLKASITERSGQFREDLIRLKKSLYDTANSDAKLFALIDEDKSSLHAILGKGPESTEFKSLFDVPHNAIQNQPSEEISLLDMDDSQIKNMSYDGQIASLENILNDLNVLKSNKNKLVERLKQEIHNDDISEILMLNSRVKSKNEIKSVIFPEELKRFNVFSEQLDDLIKRQSVLVNDLREQWTILSSNPKVKEVQMSKKFRDGVFKQQTQRINDFYDNCWKRYSLGLEKGAEYYSQLLKLAENLKRAIENDKASSLSGSMSSMSLGSHPTVESNRGYSPNPSAPPTFSQYTPYAQGSQKEGMYQTFNQPPLQPMMSDTHGAPSVQRQGTGSSSLSSYSRPAPALPPKRPSQPSMEMHNQVQASSLFEGAPQQPKAQSSSGLIYDEPSTYQPDMYNFFKK</sequence>
<dbReference type="Gene3D" id="1.20.120.560">
    <property type="entry name" value="alix/aip1 in complex with the ypdl late domain"/>
    <property type="match status" value="1"/>
</dbReference>
<dbReference type="CDD" id="cd09242">
    <property type="entry name" value="BRO1_ScBro1_like"/>
    <property type="match status" value="1"/>
</dbReference>
<keyword evidence="4" id="KW-0967">Endosome</keyword>
<dbReference type="InterPro" id="IPR025304">
    <property type="entry name" value="ALIX_V_dom"/>
</dbReference>
<keyword evidence="6" id="KW-0175">Coiled coil</keyword>